<evidence type="ECO:0000256" key="7">
    <source>
        <dbReference type="RuleBase" id="RU363032"/>
    </source>
</evidence>
<sequence>MSLPAIDSATDQITGPRARARWRDQLQAWWMIAPALAFTLVFALYPVIESFLLSLQRVFLAVPSLGQQWVGLDNFRLLVQDPVVRQALGVTLGFVLLSTALEVALGLVIALVIHERFWGRAWVRAAALIPWAIPTVVASQMWRYIFNDQYGFANLLLFGDEVAHYVPWLAYPGFAFVIIVLADVWKTSSFAGLLLLAGLQVIPDELYEAAKIDGATLWQRFWHITLPLLRPAILLALLFRTMDAFRVFDLVFVMTQGGPGDATQVLQFYGYKTLFTEGRMGYGAAISVLVFLTILSLSLIYIRAVGSRLLEREAR</sequence>
<feature type="domain" description="ABC transmembrane type-1" evidence="8">
    <location>
        <begin position="88"/>
        <end position="301"/>
    </location>
</feature>
<keyword evidence="10" id="KW-1185">Reference proteome</keyword>
<evidence type="ECO:0000256" key="2">
    <source>
        <dbReference type="ARBA" id="ARBA00022448"/>
    </source>
</evidence>
<name>A0AA86N1Y4_9BACT</name>
<dbReference type="EMBL" id="OX365700">
    <property type="protein sequence ID" value="CAI4033161.1"/>
    <property type="molecule type" value="Genomic_DNA"/>
</dbReference>
<dbReference type="InterPro" id="IPR035906">
    <property type="entry name" value="MetI-like_sf"/>
</dbReference>
<organism evidence="9 10">
    <name type="scientific">Nitrospira tepida</name>
    <dbReference type="NCBI Taxonomy" id="2973512"/>
    <lineage>
        <taxon>Bacteria</taxon>
        <taxon>Pseudomonadati</taxon>
        <taxon>Nitrospirota</taxon>
        <taxon>Nitrospiria</taxon>
        <taxon>Nitrospirales</taxon>
        <taxon>Nitrospiraceae</taxon>
        <taxon>Nitrospira</taxon>
    </lineage>
</organism>
<keyword evidence="3" id="KW-1003">Cell membrane</keyword>
<dbReference type="Gene3D" id="1.10.3720.10">
    <property type="entry name" value="MetI-like"/>
    <property type="match status" value="1"/>
</dbReference>
<protein>
    <submittedName>
        <fullName evidence="9">Trehalose/maltose transport system permease protein MalF</fullName>
    </submittedName>
</protein>
<evidence type="ECO:0000313" key="10">
    <source>
        <dbReference type="Proteomes" id="UP001179121"/>
    </source>
</evidence>
<feature type="transmembrane region" description="Helical" evidence="7">
    <location>
        <begin position="125"/>
        <end position="145"/>
    </location>
</feature>
<comment type="similarity">
    <text evidence="7">Belongs to the binding-protein-dependent transport system permease family.</text>
</comment>
<dbReference type="AlphaFoldDB" id="A0AA86N1Y4"/>
<feature type="transmembrane region" description="Helical" evidence="7">
    <location>
        <begin position="87"/>
        <end position="113"/>
    </location>
</feature>
<dbReference type="SUPFAM" id="SSF161098">
    <property type="entry name" value="MetI-like"/>
    <property type="match status" value="1"/>
</dbReference>
<keyword evidence="2 7" id="KW-0813">Transport</keyword>
<feature type="transmembrane region" description="Helical" evidence="7">
    <location>
        <begin position="28"/>
        <end position="48"/>
    </location>
</feature>
<feature type="transmembrane region" description="Helical" evidence="7">
    <location>
        <begin position="165"/>
        <end position="185"/>
    </location>
</feature>
<feature type="transmembrane region" description="Helical" evidence="7">
    <location>
        <begin position="280"/>
        <end position="302"/>
    </location>
</feature>
<dbReference type="Pfam" id="PF00528">
    <property type="entry name" value="BPD_transp_1"/>
    <property type="match status" value="1"/>
</dbReference>
<dbReference type="PANTHER" id="PTHR43005">
    <property type="entry name" value="BLR7065 PROTEIN"/>
    <property type="match status" value="1"/>
</dbReference>
<reference evidence="9" key="1">
    <citation type="submission" date="2022-10" db="EMBL/GenBank/DDBJ databases">
        <authorList>
            <person name="Koch H."/>
        </authorList>
    </citation>
    <scope>NUCLEOTIDE SEQUENCE</scope>
    <source>
        <strain evidence="9">DNF</strain>
    </source>
</reference>
<dbReference type="RefSeq" id="WP_289270129.1">
    <property type="nucleotide sequence ID" value="NZ_OX365700.1"/>
</dbReference>
<evidence type="ECO:0000313" key="9">
    <source>
        <dbReference type="EMBL" id="CAI4033161.1"/>
    </source>
</evidence>
<accession>A0AA86N1Y4</accession>
<evidence type="ECO:0000256" key="3">
    <source>
        <dbReference type="ARBA" id="ARBA00022475"/>
    </source>
</evidence>
<evidence type="ECO:0000256" key="4">
    <source>
        <dbReference type="ARBA" id="ARBA00022692"/>
    </source>
</evidence>
<keyword evidence="6 7" id="KW-0472">Membrane</keyword>
<dbReference type="CDD" id="cd06261">
    <property type="entry name" value="TM_PBP2"/>
    <property type="match status" value="1"/>
</dbReference>
<proteinExistence type="inferred from homology"/>
<evidence type="ECO:0000259" key="8">
    <source>
        <dbReference type="PROSITE" id="PS50928"/>
    </source>
</evidence>
<evidence type="ECO:0000256" key="6">
    <source>
        <dbReference type="ARBA" id="ARBA00023136"/>
    </source>
</evidence>
<dbReference type="PROSITE" id="PS50928">
    <property type="entry name" value="ABC_TM1"/>
    <property type="match status" value="1"/>
</dbReference>
<gene>
    <name evidence="9" type="ORF">DNFV4_03594</name>
</gene>
<dbReference type="PANTHER" id="PTHR43005:SF2">
    <property type="entry name" value="INTEGRAL MEMBRANE SUGAR TRANSPORT PROTEIN"/>
    <property type="match status" value="1"/>
</dbReference>
<dbReference type="GO" id="GO:0055085">
    <property type="term" value="P:transmembrane transport"/>
    <property type="evidence" value="ECO:0007669"/>
    <property type="project" value="InterPro"/>
</dbReference>
<feature type="transmembrane region" description="Helical" evidence="7">
    <location>
        <begin position="221"/>
        <end position="239"/>
    </location>
</feature>
<comment type="subcellular location">
    <subcellularLocation>
        <location evidence="1 7">Cell membrane</location>
        <topology evidence="1 7">Multi-pass membrane protein</topology>
    </subcellularLocation>
</comment>
<evidence type="ECO:0000256" key="5">
    <source>
        <dbReference type="ARBA" id="ARBA00022989"/>
    </source>
</evidence>
<dbReference type="Proteomes" id="UP001179121">
    <property type="component" value="Chromosome"/>
</dbReference>
<dbReference type="KEGG" id="nti:DNFV4_03594"/>
<dbReference type="GO" id="GO:0005886">
    <property type="term" value="C:plasma membrane"/>
    <property type="evidence" value="ECO:0007669"/>
    <property type="project" value="UniProtKB-SubCell"/>
</dbReference>
<keyword evidence="4 7" id="KW-0812">Transmembrane</keyword>
<evidence type="ECO:0000256" key="1">
    <source>
        <dbReference type="ARBA" id="ARBA00004651"/>
    </source>
</evidence>
<keyword evidence="5 7" id="KW-1133">Transmembrane helix</keyword>
<dbReference type="InterPro" id="IPR000515">
    <property type="entry name" value="MetI-like"/>
</dbReference>